<feature type="transmembrane region" description="Helical" evidence="8">
    <location>
        <begin position="345"/>
        <end position="364"/>
    </location>
</feature>
<feature type="transmembrane region" description="Helical" evidence="8">
    <location>
        <begin position="108"/>
        <end position="132"/>
    </location>
</feature>
<dbReference type="OrthoDB" id="10062876at2759"/>
<evidence type="ECO:0000256" key="5">
    <source>
        <dbReference type="ARBA" id="ARBA00022692"/>
    </source>
</evidence>
<accession>A0A8J4ST99</accession>
<dbReference type="Proteomes" id="UP000748531">
    <property type="component" value="Unassembled WGS sequence"/>
</dbReference>
<dbReference type="Gene3D" id="1.20.1740.10">
    <property type="entry name" value="Amino acid/polyamine transporter I"/>
    <property type="match status" value="1"/>
</dbReference>
<feature type="transmembrane region" description="Helical" evidence="8">
    <location>
        <begin position="293"/>
        <end position="319"/>
    </location>
</feature>
<dbReference type="PANTHER" id="PTHR11785">
    <property type="entry name" value="AMINO ACID TRANSPORTER"/>
    <property type="match status" value="1"/>
</dbReference>
<keyword evidence="3" id="KW-0813">Transport</keyword>
<dbReference type="AlphaFoldDB" id="A0A8J4ST99"/>
<evidence type="ECO:0000256" key="4">
    <source>
        <dbReference type="ARBA" id="ARBA00022475"/>
    </source>
</evidence>
<dbReference type="GO" id="GO:0015179">
    <property type="term" value="F:L-amino acid transmembrane transporter activity"/>
    <property type="evidence" value="ECO:0007669"/>
    <property type="project" value="TreeGrafter"/>
</dbReference>
<feature type="transmembrane region" description="Helical" evidence="8">
    <location>
        <begin position="174"/>
        <end position="199"/>
    </location>
</feature>
<evidence type="ECO:0000256" key="1">
    <source>
        <dbReference type="ARBA" id="ARBA00004651"/>
    </source>
</evidence>
<evidence type="ECO:0000256" key="3">
    <source>
        <dbReference type="ARBA" id="ARBA00022448"/>
    </source>
</evidence>
<keyword evidence="6 8" id="KW-1133">Transmembrane helix</keyword>
<dbReference type="Pfam" id="PF13520">
    <property type="entry name" value="AA_permease_2"/>
    <property type="match status" value="1"/>
</dbReference>
<organism evidence="9 10">
    <name type="scientific">Paragonimus heterotremus</name>
    <dbReference type="NCBI Taxonomy" id="100268"/>
    <lineage>
        <taxon>Eukaryota</taxon>
        <taxon>Metazoa</taxon>
        <taxon>Spiralia</taxon>
        <taxon>Lophotrochozoa</taxon>
        <taxon>Platyhelminthes</taxon>
        <taxon>Trematoda</taxon>
        <taxon>Digenea</taxon>
        <taxon>Plagiorchiida</taxon>
        <taxon>Troglotremata</taxon>
        <taxon>Troglotrematidae</taxon>
        <taxon>Paragonimus</taxon>
    </lineage>
</organism>
<dbReference type="PIRSF" id="PIRSF006060">
    <property type="entry name" value="AA_transporter"/>
    <property type="match status" value="1"/>
</dbReference>
<dbReference type="InterPro" id="IPR050598">
    <property type="entry name" value="AminoAcid_Transporter"/>
</dbReference>
<protein>
    <submittedName>
        <fullName evidence="9">Blood-brain barrier large neutral amino acid transporter</fullName>
    </submittedName>
</protein>
<comment type="subcellular location">
    <subcellularLocation>
        <location evidence="1">Cell membrane</location>
        <topology evidence="1">Multi-pass membrane protein</topology>
    </subcellularLocation>
</comment>
<proteinExistence type="inferred from homology"/>
<keyword evidence="4" id="KW-1003">Cell membrane</keyword>
<comment type="caution">
    <text evidence="9">The sequence shown here is derived from an EMBL/GenBank/DDBJ whole genome shotgun (WGS) entry which is preliminary data.</text>
</comment>
<evidence type="ECO:0000313" key="9">
    <source>
        <dbReference type="EMBL" id="KAF5404700.1"/>
    </source>
</evidence>
<evidence type="ECO:0000256" key="6">
    <source>
        <dbReference type="ARBA" id="ARBA00022989"/>
    </source>
</evidence>
<comment type="similarity">
    <text evidence="2">Belongs to the amino acid-polyamine-organocation (APC) superfamily. L-type amino acid transporter (LAT) (TC 2.A.3.8) family.</text>
</comment>
<feature type="transmembrane region" description="Helical" evidence="8">
    <location>
        <begin position="26"/>
        <end position="45"/>
    </location>
</feature>
<keyword evidence="7 8" id="KW-0472">Membrane</keyword>
<feature type="transmembrane region" description="Helical" evidence="8">
    <location>
        <begin position="219"/>
        <end position="238"/>
    </location>
</feature>
<evidence type="ECO:0000256" key="8">
    <source>
        <dbReference type="SAM" id="Phobius"/>
    </source>
</evidence>
<dbReference type="EMBL" id="LUCH01000622">
    <property type="protein sequence ID" value="KAF5404700.1"/>
    <property type="molecule type" value="Genomic_DNA"/>
</dbReference>
<keyword evidence="5 8" id="KW-0812">Transmembrane</keyword>
<feature type="transmembrane region" description="Helical" evidence="8">
    <location>
        <begin position="405"/>
        <end position="427"/>
    </location>
</feature>
<name>A0A8J4ST99_9TREM</name>
<feature type="transmembrane region" description="Helical" evidence="8">
    <location>
        <begin position="144"/>
        <end position="162"/>
    </location>
</feature>
<dbReference type="InterPro" id="IPR002293">
    <property type="entry name" value="AA/rel_permease1"/>
</dbReference>
<keyword evidence="10" id="KW-1185">Reference proteome</keyword>
<evidence type="ECO:0000313" key="10">
    <source>
        <dbReference type="Proteomes" id="UP000748531"/>
    </source>
</evidence>
<evidence type="ECO:0000256" key="7">
    <source>
        <dbReference type="ARBA" id="ARBA00023136"/>
    </source>
</evidence>
<feature type="transmembrane region" description="Helical" evidence="8">
    <location>
        <begin position="433"/>
        <end position="452"/>
    </location>
</feature>
<sequence length="480" mass="52562">MTENQRGETSGGGPVDTVVMKRELSLINGVSIVVGTIIGSGIFVTPKGVLEFSGASVGISLTVWVACGIISLLGALCYAELGTTITRSGGDYAYIKEAFGDLPAFLQLWVNLVIIRPTAQAIVSLTFAYYALQPIFPTCPPPQIASQLLAVICITILTWVNIMKVRWAARIQDLFTAAKLLALAIIIFTGFVLLCMGKTENFENMFTGVKPIDATDVSLALYSGLFAYAGWNFLNLVTEELKNPSKNLPRAIYISVTIVTIVYVFSNVAYFTLLLPTEILNSNAVAVTFADRLYGYFAWIIPVFVSLSCFGGVNGLLFTSGRLNFVGAREGQLPPLLSMIHLKRLTPIPAILLTAILSLLMLLLPDLTLLINYLSFVQWLSVGASVLGMLWLRRTRPELHRPIRLPALIPLSFLAVCCFLLIVPIIAKPREMLIGLAIVLSGVPVYLVGVVWKNKPKNFILLYESFTRRCQKIMFVGTPD</sequence>
<dbReference type="FunFam" id="1.20.1740.10:FF:000003">
    <property type="entry name" value="Y+L amino acid transporter 1 isoform X1"/>
    <property type="match status" value="1"/>
</dbReference>
<feature type="transmembrane region" description="Helical" evidence="8">
    <location>
        <begin position="370"/>
        <end position="393"/>
    </location>
</feature>
<feature type="transmembrane region" description="Helical" evidence="8">
    <location>
        <begin position="250"/>
        <end position="273"/>
    </location>
</feature>
<dbReference type="GO" id="GO:0005886">
    <property type="term" value="C:plasma membrane"/>
    <property type="evidence" value="ECO:0007669"/>
    <property type="project" value="UniProtKB-SubCell"/>
</dbReference>
<evidence type="ECO:0000256" key="2">
    <source>
        <dbReference type="ARBA" id="ARBA00007040"/>
    </source>
</evidence>
<gene>
    <name evidence="9" type="ORF">PHET_01825</name>
</gene>
<reference evidence="9" key="1">
    <citation type="submission" date="2019-05" db="EMBL/GenBank/DDBJ databases">
        <title>Annotation for the trematode Paragonimus heterotremus.</title>
        <authorList>
            <person name="Choi Y.-J."/>
        </authorList>
    </citation>
    <scope>NUCLEOTIDE SEQUENCE</scope>
    <source>
        <strain evidence="9">LC</strain>
    </source>
</reference>
<dbReference type="PANTHER" id="PTHR11785:SF528">
    <property type="entry name" value="AMINO ACID TRANSPORTER PROTEIN JHI-21"/>
    <property type="match status" value="1"/>
</dbReference>
<feature type="transmembrane region" description="Helical" evidence="8">
    <location>
        <begin position="57"/>
        <end position="79"/>
    </location>
</feature>